<proteinExistence type="predicted"/>
<reference evidence="2 3" key="1">
    <citation type="submission" date="2016-02" db="EMBL/GenBank/DDBJ databases">
        <title>Biosynthesis of antibiotic leucinostatins and their inhibition on Phytophthora in bio-control Purpureocillium lilacinum.</title>
        <authorList>
            <person name="Wang G."/>
            <person name="Liu Z."/>
            <person name="Lin R."/>
            <person name="Li E."/>
            <person name="Mao Z."/>
            <person name="Ling J."/>
            <person name="Yin W."/>
            <person name="Xie B."/>
        </authorList>
    </citation>
    <scope>NUCLEOTIDE SEQUENCE [LARGE SCALE GENOMIC DNA]</scope>
    <source>
        <strain evidence="2">PLFJ-1</strain>
    </source>
</reference>
<sequence length="116" mass="13834">MHPMRAHLLERCFVRLVHHSPDTIERSRHYTHGVDRQPAIHLERWAKQHLSLHHRCSERQPPRHAATRAMPCPPCRKQRDAAAPRATRLPAPVRRLQESYLTRRRERILWNRTEAA</sequence>
<protein>
    <submittedName>
        <fullName evidence="2">Uncharacterized protein</fullName>
    </submittedName>
</protein>
<comment type="caution">
    <text evidence="2">The sequence shown here is derived from an EMBL/GenBank/DDBJ whole genome shotgun (WGS) entry which is preliminary data.</text>
</comment>
<organism evidence="2 3">
    <name type="scientific">Purpureocillium lilacinum</name>
    <name type="common">Paecilomyces lilacinus</name>
    <dbReference type="NCBI Taxonomy" id="33203"/>
    <lineage>
        <taxon>Eukaryota</taxon>
        <taxon>Fungi</taxon>
        <taxon>Dikarya</taxon>
        <taxon>Ascomycota</taxon>
        <taxon>Pezizomycotina</taxon>
        <taxon>Sordariomycetes</taxon>
        <taxon>Hypocreomycetidae</taxon>
        <taxon>Hypocreales</taxon>
        <taxon>Ophiocordycipitaceae</taxon>
        <taxon>Purpureocillium</taxon>
    </lineage>
</organism>
<name>A0A179HNS4_PURLI</name>
<evidence type="ECO:0000256" key="1">
    <source>
        <dbReference type="SAM" id="MobiDB-lite"/>
    </source>
</evidence>
<evidence type="ECO:0000313" key="3">
    <source>
        <dbReference type="Proteomes" id="UP000078340"/>
    </source>
</evidence>
<evidence type="ECO:0000313" key="2">
    <source>
        <dbReference type="EMBL" id="OAQ92086.1"/>
    </source>
</evidence>
<gene>
    <name evidence="2" type="ORF">VFPFJ_03826</name>
</gene>
<accession>A0A179HNS4</accession>
<dbReference type="Proteomes" id="UP000078340">
    <property type="component" value="Unassembled WGS sequence"/>
</dbReference>
<dbReference type="EMBL" id="LSBI01000003">
    <property type="protein sequence ID" value="OAQ92086.1"/>
    <property type="molecule type" value="Genomic_DNA"/>
</dbReference>
<dbReference type="AlphaFoldDB" id="A0A179HNS4"/>
<feature type="region of interest" description="Disordered" evidence="1">
    <location>
        <begin position="54"/>
        <end position="91"/>
    </location>
</feature>